<feature type="transmembrane region" description="Helical" evidence="2">
    <location>
        <begin position="147"/>
        <end position="168"/>
    </location>
</feature>
<gene>
    <name evidence="3" type="ORF">METZ01_LOCUS400081</name>
</gene>
<accession>A0A382VL27</accession>
<organism evidence="3">
    <name type="scientific">marine metagenome</name>
    <dbReference type="NCBI Taxonomy" id="408172"/>
    <lineage>
        <taxon>unclassified sequences</taxon>
        <taxon>metagenomes</taxon>
        <taxon>ecological metagenomes</taxon>
    </lineage>
</organism>
<dbReference type="GO" id="GO:0005886">
    <property type="term" value="C:plasma membrane"/>
    <property type="evidence" value="ECO:0007669"/>
    <property type="project" value="TreeGrafter"/>
</dbReference>
<keyword evidence="1" id="KW-0813">Transport</keyword>
<keyword evidence="2" id="KW-0472">Membrane</keyword>
<dbReference type="Pfam" id="PF01554">
    <property type="entry name" value="MatE"/>
    <property type="match status" value="1"/>
</dbReference>
<dbReference type="InterPro" id="IPR050222">
    <property type="entry name" value="MATE_MdtK"/>
</dbReference>
<name>A0A382VL27_9ZZZZ</name>
<evidence type="ECO:0000256" key="1">
    <source>
        <dbReference type="ARBA" id="ARBA00022448"/>
    </source>
</evidence>
<dbReference type="GO" id="GO:0042910">
    <property type="term" value="F:xenobiotic transmembrane transporter activity"/>
    <property type="evidence" value="ECO:0007669"/>
    <property type="project" value="InterPro"/>
</dbReference>
<feature type="transmembrane region" description="Helical" evidence="2">
    <location>
        <begin position="102"/>
        <end position="121"/>
    </location>
</feature>
<reference evidence="3" key="1">
    <citation type="submission" date="2018-05" db="EMBL/GenBank/DDBJ databases">
        <authorList>
            <person name="Lanie J.A."/>
            <person name="Ng W.-L."/>
            <person name="Kazmierczak K.M."/>
            <person name="Andrzejewski T.M."/>
            <person name="Davidsen T.M."/>
            <person name="Wayne K.J."/>
            <person name="Tettelin H."/>
            <person name="Glass J.I."/>
            <person name="Rusch D."/>
            <person name="Podicherti R."/>
            <person name="Tsui H.-C.T."/>
            <person name="Winkler M.E."/>
        </authorList>
    </citation>
    <scope>NUCLEOTIDE SEQUENCE</scope>
</reference>
<dbReference type="AlphaFoldDB" id="A0A382VL27"/>
<dbReference type="PANTHER" id="PTHR43298">
    <property type="entry name" value="MULTIDRUG RESISTANCE PROTEIN NORM-RELATED"/>
    <property type="match status" value="1"/>
</dbReference>
<sequence>MDLGQKEESRLNKFLSNPSRALWTLALPIMAGMGIQTLYNIVDMIFIGQLGGEAIAGIAFNMPLFFLALGLTMGLGVGVTASIARFIGKNDKSGADNSAEHAIAIAFFISLLLFIVIITFGKKMLFIFGASGSIDNPKSILSLAWDYLRVLSIGIPFMVFSGFFRSILAGEG</sequence>
<evidence type="ECO:0000313" key="3">
    <source>
        <dbReference type="EMBL" id="SVD47227.1"/>
    </source>
</evidence>
<evidence type="ECO:0000256" key="2">
    <source>
        <dbReference type="SAM" id="Phobius"/>
    </source>
</evidence>
<keyword evidence="2" id="KW-1133">Transmembrane helix</keyword>
<dbReference type="InterPro" id="IPR002528">
    <property type="entry name" value="MATE_fam"/>
</dbReference>
<proteinExistence type="predicted"/>
<dbReference type="GO" id="GO:0015297">
    <property type="term" value="F:antiporter activity"/>
    <property type="evidence" value="ECO:0007669"/>
    <property type="project" value="InterPro"/>
</dbReference>
<evidence type="ECO:0008006" key="4">
    <source>
        <dbReference type="Google" id="ProtNLM"/>
    </source>
</evidence>
<dbReference type="PANTHER" id="PTHR43298:SF2">
    <property type="entry name" value="FMN_FAD EXPORTER YEEO-RELATED"/>
    <property type="match status" value="1"/>
</dbReference>
<dbReference type="EMBL" id="UINC01152835">
    <property type="protein sequence ID" value="SVD47227.1"/>
    <property type="molecule type" value="Genomic_DNA"/>
</dbReference>
<feature type="transmembrane region" description="Helical" evidence="2">
    <location>
        <begin position="21"/>
        <end position="42"/>
    </location>
</feature>
<feature type="transmembrane region" description="Helical" evidence="2">
    <location>
        <begin position="54"/>
        <end position="81"/>
    </location>
</feature>
<feature type="non-terminal residue" evidence="3">
    <location>
        <position position="172"/>
    </location>
</feature>
<protein>
    <recommendedName>
        <fullName evidence="4">Polysaccharide biosynthesis protein C-terminal domain-containing protein</fullName>
    </recommendedName>
</protein>
<keyword evidence="2" id="KW-0812">Transmembrane</keyword>